<keyword evidence="1" id="KW-0489">Methyltransferase</keyword>
<dbReference type="GO" id="GO:0032259">
    <property type="term" value="P:methylation"/>
    <property type="evidence" value="ECO:0007669"/>
    <property type="project" value="UniProtKB-KW"/>
</dbReference>
<organism evidence="8 9">
    <name type="scientific">Paramormyrops kingsleyae</name>
    <dbReference type="NCBI Taxonomy" id="1676925"/>
    <lineage>
        <taxon>Eukaryota</taxon>
        <taxon>Metazoa</taxon>
        <taxon>Chordata</taxon>
        <taxon>Craniata</taxon>
        <taxon>Vertebrata</taxon>
        <taxon>Euteleostomi</taxon>
        <taxon>Actinopterygii</taxon>
        <taxon>Neopterygii</taxon>
        <taxon>Teleostei</taxon>
        <taxon>Osteoglossocephala</taxon>
        <taxon>Osteoglossomorpha</taxon>
        <taxon>Osteoglossiformes</taxon>
        <taxon>Mormyridae</taxon>
        <taxon>Paramormyrops</taxon>
    </lineage>
</organism>
<evidence type="ECO:0000256" key="7">
    <source>
        <dbReference type="ARBA" id="ARBA00049497"/>
    </source>
</evidence>
<evidence type="ECO:0000256" key="5">
    <source>
        <dbReference type="ARBA" id="ARBA00041867"/>
    </source>
</evidence>
<sequence>MLHRYLQRLRFATKTNMVKKTICVSYCTANDHYSHILNVSSEDDIKQFIIANTDIVRRNNLTPEISLRLFTPNSKFWHAKPELWPFTDPYWAIYWPGGQALARYLLNNPEVARGRKVLDLGCGCGASAIAAEITGAVYVLANDVDPVAAIATKLNCELNGLESLPTETENLIGTEPKGWDLILLGDMFYEEVLIDSLHTWLRSCIQAHGTQVLIGDPGRAHLESHVIRRHLRLLANFQLPESIREENFGLSNSCVWSYQPEL</sequence>
<dbReference type="CDD" id="cd02440">
    <property type="entry name" value="AdoMet_MTases"/>
    <property type="match status" value="1"/>
</dbReference>
<evidence type="ECO:0000256" key="6">
    <source>
        <dbReference type="ARBA" id="ARBA00042266"/>
    </source>
</evidence>
<dbReference type="GO" id="GO:0005759">
    <property type="term" value="C:mitochondrial matrix"/>
    <property type="evidence" value="ECO:0007669"/>
    <property type="project" value="TreeGrafter"/>
</dbReference>
<proteinExistence type="inferred from homology"/>
<reference evidence="8" key="2">
    <citation type="submission" date="2025-09" db="UniProtKB">
        <authorList>
            <consortium name="Ensembl"/>
        </authorList>
    </citation>
    <scope>IDENTIFICATION</scope>
</reference>
<dbReference type="Pfam" id="PF06325">
    <property type="entry name" value="PrmA"/>
    <property type="match status" value="1"/>
</dbReference>
<comment type="catalytic activity">
    <reaction evidence="7">
        <text>L-lysyl-[protein] + 3 S-adenosyl-L-methionine = N(6),N(6),N(6)-trimethyl-L-lysyl-[protein] + 3 S-adenosyl-L-homocysteine + 3 H(+)</text>
        <dbReference type="Rhea" id="RHEA:54192"/>
        <dbReference type="Rhea" id="RHEA-COMP:9752"/>
        <dbReference type="Rhea" id="RHEA-COMP:13826"/>
        <dbReference type="ChEBI" id="CHEBI:15378"/>
        <dbReference type="ChEBI" id="CHEBI:29969"/>
        <dbReference type="ChEBI" id="CHEBI:57856"/>
        <dbReference type="ChEBI" id="CHEBI:59789"/>
        <dbReference type="ChEBI" id="CHEBI:61961"/>
    </reaction>
    <physiologicalReaction direction="left-to-right" evidence="7">
        <dbReference type="Rhea" id="RHEA:54193"/>
    </physiologicalReaction>
</comment>
<protein>
    <recommendedName>
        <fullName evidence="4">Electron transfer flavoprotein beta subunit lysine methyltransferase</fullName>
    </recommendedName>
    <alternativeName>
        <fullName evidence="6">ETFB lysine methyltransferase</fullName>
    </alternativeName>
    <alternativeName>
        <fullName evidence="5">Protein N-lysine methyltransferase METTL20</fullName>
    </alternativeName>
</protein>
<dbReference type="PANTHER" id="PTHR43648">
    <property type="entry name" value="ELECTRON TRANSFER FLAVOPROTEIN BETA SUBUNIT LYSINE METHYLTRANSFERASE"/>
    <property type="match status" value="1"/>
</dbReference>
<dbReference type="InterPro" id="IPR029063">
    <property type="entry name" value="SAM-dependent_MTases_sf"/>
</dbReference>
<dbReference type="AlphaFoldDB" id="A0A3B3TF80"/>
<dbReference type="PANTHER" id="PTHR43648:SF1">
    <property type="entry name" value="ELECTRON TRANSFER FLAVOPROTEIN BETA SUBUNIT LYSINE METHYLTRANSFERASE"/>
    <property type="match status" value="1"/>
</dbReference>
<dbReference type="GeneTree" id="ENSGT00940000163501"/>
<dbReference type="GO" id="GO:0016279">
    <property type="term" value="F:protein-lysine N-methyltransferase activity"/>
    <property type="evidence" value="ECO:0007669"/>
    <property type="project" value="TreeGrafter"/>
</dbReference>
<dbReference type="SUPFAM" id="SSF53335">
    <property type="entry name" value="S-adenosyl-L-methionine-dependent methyltransferases"/>
    <property type="match status" value="1"/>
</dbReference>
<dbReference type="Ensembl" id="ENSPKIT00000021984.1">
    <property type="protein sequence ID" value="ENSPKIP00000040956.1"/>
    <property type="gene ID" value="ENSPKIG00000017714.1"/>
</dbReference>
<evidence type="ECO:0000313" key="8">
    <source>
        <dbReference type="Ensembl" id="ENSPKIP00000040956.1"/>
    </source>
</evidence>
<evidence type="ECO:0000256" key="4">
    <source>
        <dbReference type="ARBA" id="ARBA00040322"/>
    </source>
</evidence>
<dbReference type="Proteomes" id="UP000261540">
    <property type="component" value="Unplaced"/>
</dbReference>
<dbReference type="InterPro" id="IPR050078">
    <property type="entry name" value="Ribosomal_L11_MeTrfase_PrmA"/>
</dbReference>
<comment type="similarity">
    <text evidence="3">Belongs to the methyltransferase superfamily. ETFBKMT family.</text>
</comment>
<dbReference type="STRING" id="1676925.ENSPKIP00000040956"/>
<name>A0A3B3TF80_9TELE</name>
<keyword evidence="2" id="KW-0808">Transferase</keyword>
<accession>A0A3B3TF80</accession>
<evidence type="ECO:0000256" key="3">
    <source>
        <dbReference type="ARBA" id="ARBA00037932"/>
    </source>
</evidence>
<evidence type="ECO:0000256" key="2">
    <source>
        <dbReference type="ARBA" id="ARBA00022679"/>
    </source>
</evidence>
<evidence type="ECO:0000256" key="1">
    <source>
        <dbReference type="ARBA" id="ARBA00022603"/>
    </source>
</evidence>
<keyword evidence="9" id="KW-1185">Reference proteome</keyword>
<dbReference type="Gene3D" id="3.40.50.150">
    <property type="entry name" value="Vaccinia Virus protein VP39"/>
    <property type="match status" value="1"/>
</dbReference>
<evidence type="ECO:0000313" key="9">
    <source>
        <dbReference type="Proteomes" id="UP000261540"/>
    </source>
</evidence>
<reference evidence="8" key="1">
    <citation type="submission" date="2025-08" db="UniProtKB">
        <authorList>
            <consortium name="Ensembl"/>
        </authorList>
    </citation>
    <scope>IDENTIFICATION</scope>
</reference>